<organism evidence="4">
    <name type="scientific">Escherichia coli</name>
    <dbReference type="NCBI Taxonomy" id="562"/>
    <lineage>
        <taxon>Bacteria</taxon>
        <taxon>Pseudomonadati</taxon>
        <taxon>Pseudomonadota</taxon>
        <taxon>Gammaproteobacteria</taxon>
        <taxon>Enterobacterales</taxon>
        <taxon>Enterobacteriaceae</taxon>
        <taxon>Escherichia</taxon>
    </lineage>
</organism>
<evidence type="ECO:0000256" key="3">
    <source>
        <dbReference type="SAM" id="MobiDB-lite"/>
    </source>
</evidence>
<protein>
    <recommendedName>
        <fullName evidence="1">Replication initiation protein</fullName>
    </recommendedName>
</protein>
<gene>
    <name evidence="4" type="primary">repZ</name>
    <name evidence="4" type="ORF">pEC014_00001</name>
</gene>
<evidence type="ECO:0000313" key="4">
    <source>
        <dbReference type="EMBL" id="AVN57949.1"/>
    </source>
</evidence>
<keyword evidence="2" id="KW-0235">DNA replication</keyword>
<proteinExistence type="predicted"/>
<dbReference type="AlphaFoldDB" id="A0A2P1H2Z0"/>
<dbReference type="EMBL" id="MG545910">
    <property type="protein sequence ID" value="AVN57949.1"/>
    <property type="molecule type" value="Genomic_DNA"/>
</dbReference>
<keyword evidence="4" id="KW-0614">Plasmid</keyword>
<feature type="region of interest" description="Disordered" evidence="3">
    <location>
        <begin position="1"/>
        <end position="38"/>
    </location>
</feature>
<name>A0A2P1H2Z0_ECOLX</name>
<feature type="region of interest" description="Disordered" evidence="3">
    <location>
        <begin position="132"/>
        <end position="151"/>
    </location>
</feature>
<reference evidence="4" key="1">
    <citation type="submission" date="2017-11" db="EMBL/GenBank/DDBJ databases">
        <title>Complete Sequence of pEC013, a Multidrug-Resistant IncB/O Plasmid Carrying blaCTX-M-65, fosA3, and class 1 integron cassette isolated from an Avian Escherichia coli ST117 Strain.</title>
        <authorList>
            <person name="Pan Y.-S."/>
            <person name="He D.-D."/>
            <person name="Wu H."/>
            <person name="Zhao S.-Y."/>
        </authorList>
    </citation>
    <scope>NUCLEOTIDE SEQUENCE</scope>
    <source>
        <strain evidence="4">EC014</strain>
        <plasmid evidence="4">pEC014</plasmid>
    </source>
</reference>
<sequence>MEQSGESRTAECAIRHSGEMAFTGSKSEDRRCSGSHKRKTPTIFRRTWRDGERLWGPHRIRVKYNETVPEIQPCAVYKYTAQSLRHKRQLVAGLKNTPYNAVHWSQLAPEEQIRFWEDYEAGRATTFLVEPERKRTKRRRGEHSTKPKCENPSWYRPERYKALSGQLGHAYNRLVKKDPVTGEQSLRMHMSLHPFYVQKRTYAGRKYAFRPEKQRLLDAIWPVLVSFSDAGTHTVGMSVSRLAREISPKDSKGKVIPELEVTVSRLSRLLAEQVRFGVLGVSEETLWDRETRQRLPRYVWITPAGWQMLGVDMVKLHEQQQKRLRESEIRQQLIREGVLREDEDISVHAARKRWYLQRSQDALKHRRAKAAASKRARRLKKLPADQQIHEMAEYLRKRLPPDEAYFCSDDHLKRMAIRELRQLELTLAAPPPH</sequence>
<dbReference type="NCBIfam" id="NF040977">
    <property type="entry name" value="RepA_IncFII_LM"/>
    <property type="match status" value="1"/>
</dbReference>
<evidence type="ECO:0000256" key="2">
    <source>
        <dbReference type="ARBA" id="ARBA00022705"/>
    </source>
</evidence>
<accession>A0A2P1H2Z0</accession>
<dbReference type="InterPro" id="IPR003446">
    <property type="entry name" value="Plasmid_replication_init_RepA"/>
</dbReference>
<dbReference type="GO" id="GO:0006260">
    <property type="term" value="P:DNA replication"/>
    <property type="evidence" value="ECO:0007669"/>
    <property type="project" value="UniProtKB-KW"/>
</dbReference>
<dbReference type="GO" id="GO:0006276">
    <property type="term" value="P:plasmid maintenance"/>
    <property type="evidence" value="ECO:0007669"/>
    <property type="project" value="InterPro"/>
</dbReference>
<geneLocation type="plasmid" evidence="4">
    <name>pEC014</name>
</geneLocation>
<evidence type="ECO:0000256" key="1">
    <source>
        <dbReference type="ARBA" id="ARBA00019152"/>
    </source>
</evidence>